<protein>
    <submittedName>
        <fullName evidence="1">Uncharacterized protein</fullName>
    </submittedName>
</protein>
<dbReference type="EMBL" id="FNXT01000270">
    <property type="protein sequence ID" value="SZX62923.1"/>
    <property type="molecule type" value="Genomic_DNA"/>
</dbReference>
<evidence type="ECO:0000313" key="1">
    <source>
        <dbReference type="EMBL" id="SZX62923.1"/>
    </source>
</evidence>
<evidence type="ECO:0000313" key="2">
    <source>
        <dbReference type="Proteomes" id="UP000256970"/>
    </source>
</evidence>
<accession>A0A383VDA0</accession>
<dbReference type="AlphaFoldDB" id="A0A383VDA0"/>
<reference evidence="1 2" key="1">
    <citation type="submission" date="2016-10" db="EMBL/GenBank/DDBJ databases">
        <authorList>
            <person name="Cai Z."/>
        </authorList>
    </citation>
    <scope>NUCLEOTIDE SEQUENCE [LARGE SCALE GENOMIC DNA]</scope>
</reference>
<keyword evidence="2" id="KW-1185">Reference proteome</keyword>
<proteinExistence type="predicted"/>
<sequence>MMTSRCMHLLQDDEESCVTVTTTLNGYAIDNQPANFTGPMTSEHTICWYRNNHQATANITFSDLCIDDATATATPGQLTATVTGVAPTPAQTLSLNGQAVGSEDAPAMLFQNALQAWGNLSSPLGAEDVLEDTIGSKLVKYYFVPSNATAADNYTFNVNSEDLLQEGYYALSAKASVFTKYPTIVDLQGKTTVNQTDIAAVQGYTEYMGATVADRVLVGVQRKSTLPTLYNISCDKQASAIRAGDDITLTWQFVGVPRIINCYHDGELVQADCRSPMTIPAGGFSDTATKHVFSAVMTDVCGNTKNATLTYTATGVTEVTEADYVPQTVTVNPGNPVTPRKNAATISGPDGLALLGAGLVALVGIVAL</sequence>
<name>A0A383VDA0_TETOB</name>
<dbReference type="Proteomes" id="UP000256970">
    <property type="component" value="Unassembled WGS sequence"/>
</dbReference>
<gene>
    <name evidence="1" type="ORF">BQ4739_LOCUS3498</name>
</gene>
<organism evidence="1 2">
    <name type="scientific">Tetradesmus obliquus</name>
    <name type="common">Green alga</name>
    <name type="synonym">Acutodesmus obliquus</name>
    <dbReference type="NCBI Taxonomy" id="3088"/>
    <lineage>
        <taxon>Eukaryota</taxon>
        <taxon>Viridiplantae</taxon>
        <taxon>Chlorophyta</taxon>
        <taxon>core chlorophytes</taxon>
        <taxon>Chlorophyceae</taxon>
        <taxon>CS clade</taxon>
        <taxon>Sphaeropleales</taxon>
        <taxon>Scenedesmaceae</taxon>
        <taxon>Tetradesmus</taxon>
    </lineage>
</organism>